<feature type="transmembrane region" description="Helical" evidence="7">
    <location>
        <begin position="43"/>
        <end position="63"/>
    </location>
</feature>
<dbReference type="Pfam" id="PF00892">
    <property type="entry name" value="EamA"/>
    <property type="match status" value="2"/>
</dbReference>
<dbReference type="PANTHER" id="PTHR32322">
    <property type="entry name" value="INNER MEMBRANE TRANSPORTER"/>
    <property type="match status" value="1"/>
</dbReference>
<feature type="transmembrane region" description="Helical" evidence="7">
    <location>
        <begin position="69"/>
        <end position="88"/>
    </location>
</feature>
<evidence type="ECO:0000256" key="3">
    <source>
        <dbReference type="ARBA" id="ARBA00022692"/>
    </source>
</evidence>
<sequence length="326" mass="35753">MLGTWHRFAAQHNPTKCPVTDSQTARSRHNTHAQGTEKLKAHLAVLLFSMLIAGSFSFGGLAARRIDPIALQGLRYIVTVAVLALLCLKAGLSLRLPREPWRFAVLGLLMAVYMTTMFIALEFTQPVATGAVFTLMPLMSAGFAWLLMRQRTRPGVFASLLIAASGAIWVIFRGDLAALARFDVGRGEMIYFVGVVCHAIYVPLLRLFNRKEAPLIFVLWAALATLVFILVPAAPRLVEVDYLAIPPVVWFAVFYLAIMTTAVTFFLLQYASMRLPAPKVLAYGYLTPTFIIVMEGLLGHGWAPAPIFLGALVTACGLLVMAFLPD</sequence>
<dbReference type="Proteomes" id="UP000541470">
    <property type="component" value="Unassembled WGS sequence"/>
</dbReference>
<feature type="transmembrane region" description="Helical" evidence="7">
    <location>
        <begin position="155"/>
        <end position="174"/>
    </location>
</feature>
<keyword evidence="4 7" id="KW-1133">Transmembrane helix</keyword>
<accession>A0A7Y0FUF6</accession>
<protein>
    <submittedName>
        <fullName evidence="9">DMT family transporter</fullName>
    </submittedName>
</protein>
<dbReference type="GO" id="GO:0016020">
    <property type="term" value="C:membrane"/>
    <property type="evidence" value="ECO:0007669"/>
    <property type="project" value="UniProtKB-SubCell"/>
</dbReference>
<feature type="transmembrane region" description="Helical" evidence="7">
    <location>
        <begin position="247"/>
        <end position="268"/>
    </location>
</feature>
<feature type="domain" description="EamA" evidence="8">
    <location>
        <begin position="187"/>
        <end position="322"/>
    </location>
</feature>
<comment type="caution">
    <text evidence="9">The sequence shown here is derived from an EMBL/GenBank/DDBJ whole genome shotgun (WGS) entry which is preliminary data.</text>
</comment>
<evidence type="ECO:0000256" key="1">
    <source>
        <dbReference type="ARBA" id="ARBA00004141"/>
    </source>
</evidence>
<evidence type="ECO:0000313" key="10">
    <source>
        <dbReference type="Proteomes" id="UP000541470"/>
    </source>
</evidence>
<feature type="domain" description="EamA" evidence="8">
    <location>
        <begin position="40"/>
        <end position="171"/>
    </location>
</feature>
<evidence type="ECO:0000256" key="6">
    <source>
        <dbReference type="SAM" id="MobiDB-lite"/>
    </source>
</evidence>
<evidence type="ECO:0000259" key="8">
    <source>
        <dbReference type="Pfam" id="PF00892"/>
    </source>
</evidence>
<keyword evidence="10" id="KW-1185">Reference proteome</keyword>
<evidence type="ECO:0000256" key="5">
    <source>
        <dbReference type="ARBA" id="ARBA00023136"/>
    </source>
</evidence>
<keyword evidence="3 7" id="KW-0812">Transmembrane</keyword>
<name>A0A7Y0FUF6_9HYPH</name>
<organism evidence="9 10">
    <name type="scientific">Rhizobium terricola</name>
    <dbReference type="NCBI Taxonomy" id="2728849"/>
    <lineage>
        <taxon>Bacteria</taxon>
        <taxon>Pseudomonadati</taxon>
        <taxon>Pseudomonadota</taxon>
        <taxon>Alphaproteobacteria</taxon>
        <taxon>Hyphomicrobiales</taxon>
        <taxon>Rhizobiaceae</taxon>
        <taxon>Rhizobium/Agrobacterium group</taxon>
        <taxon>Rhizobium</taxon>
    </lineage>
</organism>
<dbReference type="InterPro" id="IPR037185">
    <property type="entry name" value="EmrE-like"/>
</dbReference>
<keyword evidence="5 7" id="KW-0472">Membrane</keyword>
<feature type="transmembrane region" description="Helical" evidence="7">
    <location>
        <begin position="215"/>
        <end position="235"/>
    </location>
</feature>
<feature type="transmembrane region" description="Helical" evidence="7">
    <location>
        <begin position="127"/>
        <end position="148"/>
    </location>
</feature>
<dbReference type="InterPro" id="IPR050638">
    <property type="entry name" value="AA-Vitamin_Transporters"/>
</dbReference>
<dbReference type="PANTHER" id="PTHR32322:SF2">
    <property type="entry name" value="EAMA DOMAIN-CONTAINING PROTEIN"/>
    <property type="match status" value="1"/>
</dbReference>
<feature type="region of interest" description="Disordered" evidence="6">
    <location>
        <begin position="13"/>
        <end position="32"/>
    </location>
</feature>
<proteinExistence type="inferred from homology"/>
<feature type="transmembrane region" description="Helical" evidence="7">
    <location>
        <begin position="100"/>
        <end position="121"/>
    </location>
</feature>
<evidence type="ECO:0000256" key="4">
    <source>
        <dbReference type="ARBA" id="ARBA00022989"/>
    </source>
</evidence>
<evidence type="ECO:0000256" key="7">
    <source>
        <dbReference type="SAM" id="Phobius"/>
    </source>
</evidence>
<feature type="transmembrane region" description="Helical" evidence="7">
    <location>
        <begin position="280"/>
        <end position="299"/>
    </location>
</feature>
<reference evidence="9 10" key="1">
    <citation type="submission" date="2020-04" db="EMBL/GenBank/DDBJ databases">
        <title>Rhizobium sp. S-51 isolated from soil.</title>
        <authorList>
            <person name="Dahal R.H."/>
        </authorList>
    </citation>
    <scope>NUCLEOTIDE SEQUENCE [LARGE SCALE GENOMIC DNA]</scope>
    <source>
        <strain evidence="9 10">S-51</strain>
    </source>
</reference>
<dbReference type="InterPro" id="IPR000620">
    <property type="entry name" value="EamA_dom"/>
</dbReference>
<evidence type="ECO:0000256" key="2">
    <source>
        <dbReference type="ARBA" id="ARBA00007362"/>
    </source>
</evidence>
<comment type="subcellular location">
    <subcellularLocation>
        <location evidence="1">Membrane</location>
        <topology evidence="1">Multi-pass membrane protein</topology>
    </subcellularLocation>
</comment>
<gene>
    <name evidence="9" type="ORF">HHL25_01595</name>
</gene>
<dbReference type="SUPFAM" id="SSF103481">
    <property type="entry name" value="Multidrug resistance efflux transporter EmrE"/>
    <property type="match status" value="1"/>
</dbReference>
<dbReference type="AlphaFoldDB" id="A0A7Y0FUF6"/>
<evidence type="ECO:0000313" key="9">
    <source>
        <dbReference type="EMBL" id="NML72810.1"/>
    </source>
</evidence>
<dbReference type="EMBL" id="JABBGK010000001">
    <property type="protein sequence ID" value="NML72810.1"/>
    <property type="molecule type" value="Genomic_DNA"/>
</dbReference>
<feature type="transmembrane region" description="Helical" evidence="7">
    <location>
        <begin position="305"/>
        <end position="324"/>
    </location>
</feature>
<feature type="transmembrane region" description="Helical" evidence="7">
    <location>
        <begin position="189"/>
        <end position="208"/>
    </location>
</feature>
<comment type="similarity">
    <text evidence="2">Belongs to the EamA transporter family.</text>
</comment>